<keyword evidence="4 5" id="KW-0472">Membrane</keyword>
<dbReference type="CDD" id="cd10429">
    <property type="entry name" value="GAAP_like"/>
    <property type="match status" value="1"/>
</dbReference>
<evidence type="ECO:0000313" key="8">
    <source>
        <dbReference type="Proteomes" id="UP001303115"/>
    </source>
</evidence>
<evidence type="ECO:0000313" key="7">
    <source>
        <dbReference type="EMBL" id="KAK4040394.1"/>
    </source>
</evidence>
<keyword evidence="2 5" id="KW-0812">Transmembrane</keyword>
<evidence type="ECO:0000256" key="3">
    <source>
        <dbReference type="ARBA" id="ARBA00022989"/>
    </source>
</evidence>
<name>A0AAN6PJW8_9PEZI</name>
<evidence type="ECO:0000256" key="5">
    <source>
        <dbReference type="RuleBase" id="RU004379"/>
    </source>
</evidence>
<dbReference type="PANTHER" id="PTHR23291">
    <property type="entry name" value="BAX INHIBITOR-RELATED"/>
    <property type="match status" value="1"/>
</dbReference>
<comment type="caution">
    <text evidence="7">The sequence shown here is derived from an EMBL/GenBank/DDBJ whole genome shotgun (WGS) entry which is preliminary data.</text>
</comment>
<gene>
    <name evidence="7" type="ORF">C8A01DRAFT_15729</name>
</gene>
<dbReference type="AlphaFoldDB" id="A0AAN6PJW8"/>
<feature type="region of interest" description="Disordered" evidence="6">
    <location>
        <begin position="1"/>
        <end position="52"/>
    </location>
</feature>
<feature type="transmembrane region" description="Helical" evidence="5">
    <location>
        <begin position="249"/>
        <end position="270"/>
    </location>
</feature>
<feature type="transmembrane region" description="Helical" evidence="5">
    <location>
        <begin position="218"/>
        <end position="240"/>
    </location>
</feature>
<dbReference type="Proteomes" id="UP001303115">
    <property type="component" value="Unassembled WGS sequence"/>
</dbReference>
<evidence type="ECO:0000256" key="2">
    <source>
        <dbReference type="ARBA" id="ARBA00022692"/>
    </source>
</evidence>
<evidence type="ECO:0000256" key="4">
    <source>
        <dbReference type="ARBA" id="ARBA00023136"/>
    </source>
</evidence>
<evidence type="ECO:0000256" key="1">
    <source>
        <dbReference type="ARBA" id="ARBA00004141"/>
    </source>
</evidence>
<dbReference type="InterPro" id="IPR006214">
    <property type="entry name" value="Bax_inhibitor_1-related"/>
</dbReference>
<dbReference type="EMBL" id="MU854378">
    <property type="protein sequence ID" value="KAK4040394.1"/>
    <property type="molecule type" value="Genomic_DNA"/>
</dbReference>
<protein>
    <submittedName>
        <fullName evidence="7">Inhibitor of apoptosis-promoting Bax1-domain-containing protein</fullName>
    </submittedName>
</protein>
<dbReference type="PANTHER" id="PTHR23291:SF50">
    <property type="entry name" value="PROTEIN LIFEGUARD 4"/>
    <property type="match status" value="1"/>
</dbReference>
<accession>A0AAN6PJW8</accession>
<organism evidence="7 8">
    <name type="scientific">Parachaetomium inaequale</name>
    <dbReference type="NCBI Taxonomy" id="2588326"/>
    <lineage>
        <taxon>Eukaryota</taxon>
        <taxon>Fungi</taxon>
        <taxon>Dikarya</taxon>
        <taxon>Ascomycota</taxon>
        <taxon>Pezizomycotina</taxon>
        <taxon>Sordariomycetes</taxon>
        <taxon>Sordariomycetidae</taxon>
        <taxon>Sordariales</taxon>
        <taxon>Chaetomiaceae</taxon>
        <taxon>Parachaetomium</taxon>
    </lineage>
</organism>
<sequence>MSANVKYTPAPQEDPDVNYTQPPPSYQAESSSAQDQDRLFGGPRSSEDNLPDDFKFGGSVAEATVEIRNQFIRKVYTILTVQLIATGAVSALSFMSEGYKAWIQSHPGIVWVSLFGSMVCMGLTYWKRHSYPTNLLFLSAFTLLEAYTISVIVSFYSAAIVLNAVFLTAGIFLFLTAFACQTKYDFTSWMPYLFGALWGLVIFGFMSFFLPHTSTTELVYGLLTALVFSGYVLVDTQLVLRKHHVEEEIAAAISLYLDIINLFLAILRILNSQSNN</sequence>
<dbReference type="GO" id="GO:0016020">
    <property type="term" value="C:membrane"/>
    <property type="evidence" value="ECO:0007669"/>
    <property type="project" value="UniProtKB-SubCell"/>
</dbReference>
<proteinExistence type="inferred from homology"/>
<comment type="subcellular location">
    <subcellularLocation>
        <location evidence="1">Membrane</location>
        <topology evidence="1">Multi-pass membrane protein</topology>
    </subcellularLocation>
</comment>
<feature type="transmembrane region" description="Helical" evidence="5">
    <location>
        <begin position="159"/>
        <end position="180"/>
    </location>
</feature>
<feature type="transmembrane region" description="Helical" evidence="5">
    <location>
        <begin position="75"/>
        <end position="96"/>
    </location>
</feature>
<keyword evidence="8" id="KW-1185">Reference proteome</keyword>
<evidence type="ECO:0000256" key="6">
    <source>
        <dbReference type="SAM" id="MobiDB-lite"/>
    </source>
</evidence>
<dbReference type="Pfam" id="PF01027">
    <property type="entry name" value="Bax1-I"/>
    <property type="match status" value="1"/>
</dbReference>
<reference evidence="8" key="1">
    <citation type="journal article" date="2023" name="Mol. Phylogenet. Evol.">
        <title>Genome-scale phylogeny and comparative genomics of the fungal order Sordariales.</title>
        <authorList>
            <person name="Hensen N."/>
            <person name="Bonometti L."/>
            <person name="Westerberg I."/>
            <person name="Brannstrom I.O."/>
            <person name="Guillou S."/>
            <person name="Cros-Aarteil S."/>
            <person name="Calhoun S."/>
            <person name="Haridas S."/>
            <person name="Kuo A."/>
            <person name="Mondo S."/>
            <person name="Pangilinan J."/>
            <person name="Riley R."/>
            <person name="LaButti K."/>
            <person name="Andreopoulos B."/>
            <person name="Lipzen A."/>
            <person name="Chen C."/>
            <person name="Yan M."/>
            <person name="Daum C."/>
            <person name="Ng V."/>
            <person name="Clum A."/>
            <person name="Steindorff A."/>
            <person name="Ohm R.A."/>
            <person name="Martin F."/>
            <person name="Silar P."/>
            <person name="Natvig D.O."/>
            <person name="Lalanne C."/>
            <person name="Gautier V."/>
            <person name="Ament-Velasquez S.L."/>
            <person name="Kruys A."/>
            <person name="Hutchinson M.I."/>
            <person name="Powell A.J."/>
            <person name="Barry K."/>
            <person name="Miller A.N."/>
            <person name="Grigoriev I.V."/>
            <person name="Debuchy R."/>
            <person name="Gladieux P."/>
            <person name="Hiltunen Thoren M."/>
            <person name="Johannesson H."/>
        </authorList>
    </citation>
    <scope>NUCLEOTIDE SEQUENCE [LARGE SCALE GENOMIC DNA]</scope>
    <source>
        <strain evidence="8">CBS 284.82</strain>
    </source>
</reference>
<comment type="similarity">
    <text evidence="5">Belongs to the BI1 family.</text>
</comment>
<feature type="transmembrane region" description="Helical" evidence="5">
    <location>
        <begin position="192"/>
        <end position="212"/>
    </location>
</feature>
<keyword evidence="3 5" id="KW-1133">Transmembrane helix</keyword>
<feature type="transmembrane region" description="Helical" evidence="5">
    <location>
        <begin position="108"/>
        <end position="126"/>
    </location>
</feature>